<dbReference type="SUPFAM" id="SSF55961">
    <property type="entry name" value="Bet v1-like"/>
    <property type="match status" value="1"/>
</dbReference>
<dbReference type="AlphaFoldDB" id="A0A316TR84"/>
<comment type="caution">
    <text evidence="3">The sequence shown here is derived from an EMBL/GenBank/DDBJ whole genome shotgun (WGS) entry which is preliminary data.</text>
</comment>
<feature type="domain" description="Activator of Hsp90 ATPase homologue 1/2-like C-terminal" evidence="2">
    <location>
        <begin position="12"/>
        <end position="137"/>
    </location>
</feature>
<dbReference type="InterPro" id="IPR023393">
    <property type="entry name" value="START-like_dom_sf"/>
</dbReference>
<evidence type="ECO:0000259" key="2">
    <source>
        <dbReference type="Pfam" id="PF08327"/>
    </source>
</evidence>
<evidence type="ECO:0000313" key="3">
    <source>
        <dbReference type="EMBL" id="PWN04764.1"/>
    </source>
</evidence>
<dbReference type="CDD" id="cd07814">
    <property type="entry name" value="SRPBCC_CalC_Aha1-like"/>
    <property type="match status" value="1"/>
</dbReference>
<evidence type="ECO:0000256" key="1">
    <source>
        <dbReference type="ARBA" id="ARBA00006817"/>
    </source>
</evidence>
<dbReference type="EMBL" id="QGDD01000001">
    <property type="protein sequence ID" value="PWN04764.1"/>
    <property type="molecule type" value="Genomic_DNA"/>
</dbReference>
<keyword evidence="4" id="KW-1185">Reference proteome</keyword>
<organism evidence="3 4">
    <name type="scientific">Nocardioides silvaticus</name>
    <dbReference type="NCBI Taxonomy" id="2201891"/>
    <lineage>
        <taxon>Bacteria</taxon>
        <taxon>Bacillati</taxon>
        <taxon>Actinomycetota</taxon>
        <taxon>Actinomycetes</taxon>
        <taxon>Propionibacteriales</taxon>
        <taxon>Nocardioidaceae</taxon>
        <taxon>Nocardioides</taxon>
    </lineage>
</organism>
<evidence type="ECO:0000313" key="4">
    <source>
        <dbReference type="Proteomes" id="UP000245507"/>
    </source>
</evidence>
<name>A0A316TR84_9ACTN</name>
<sequence>MIDIWHRVGAVAPIDEVYRAIATPEGVAAWWTEETSGPDTVGSEVEVTFRRDSGELVGSIRFEVEELEPGKRVVWRFTGEEPAEWRGTRAQFELTEADGGYTIVNFGHVGWTEEVEFLHHCSTKWASYLLSLKQLVETGTGAPSPRDVTISDWH</sequence>
<protein>
    <submittedName>
        <fullName evidence="3">SRPBCC domain-containing protein</fullName>
    </submittedName>
</protein>
<dbReference type="InterPro" id="IPR013538">
    <property type="entry name" value="ASHA1/2-like_C"/>
</dbReference>
<proteinExistence type="inferred from homology"/>
<gene>
    <name evidence="3" type="ORF">DJ010_03895</name>
</gene>
<dbReference type="OrthoDB" id="287565at2"/>
<accession>A0A316TR84</accession>
<dbReference type="Proteomes" id="UP000245507">
    <property type="component" value="Unassembled WGS sequence"/>
</dbReference>
<comment type="similarity">
    <text evidence="1">Belongs to the AHA1 family.</text>
</comment>
<dbReference type="Gene3D" id="3.30.530.20">
    <property type="match status" value="1"/>
</dbReference>
<dbReference type="Pfam" id="PF08327">
    <property type="entry name" value="AHSA1"/>
    <property type="match status" value="1"/>
</dbReference>
<reference evidence="3 4" key="1">
    <citation type="submission" date="2018-05" db="EMBL/GenBank/DDBJ databases">
        <title>Nocardioides silvaticus genome.</title>
        <authorList>
            <person name="Li C."/>
            <person name="Wang G."/>
        </authorList>
    </citation>
    <scope>NUCLEOTIDE SEQUENCE [LARGE SCALE GENOMIC DNA]</scope>
    <source>
        <strain evidence="3 4">CCTCC AB 2018079</strain>
    </source>
</reference>
<dbReference type="RefSeq" id="WP_109692268.1">
    <property type="nucleotide sequence ID" value="NZ_QGDD01000001.1"/>
</dbReference>